<evidence type="ECO:0000313" key="13">
    <source>
        <dbReference type="EMBL" id="MFC5628386.1"/>
    </source>
</evidence>
<dbReference type="InterPro" id="IPR036068">
    <property type="entry name" value="Nicotinate_pribotase-like_C"/>
</dbReference>
<evidence type="ECO:0000256" key="1">
    <source>
        <dbReference type="ARBA" id="ARBA00003237"/>
    </source>
</evidence>
<dbReference type="GO" id="GO:0004514">
    <property type="term" value="F:nicotinate-nucleotide diphosphorylase (carboxylating) activity"/>
    <property type="evidence" value="ECO:0007669"/>
    <property type="project" value="UniProtKB-EC"/>
</dbReference>
<evidence type="ECO:0000259" key="12">
    <source>
        <dbReference type="Pfam" id="PF02749"/>
    </source>
</evidence>
<dbReference type="PIRSF" id="PIRSF006250">
    <property type="entry name" value="NadC_ModD"/>
    <property type="match status" value="1"/>
</dbReference>
<dbReference type="Pfam" id="PF02749">
    <property type="entry name" value="QRPTase_N"/>
    <property type="match status" value="1"/>
</dbReference>
<evidence type="ECO:0000256" key="5">
    <source>
        <dbReference type="ARBA" id="ARBA00022642"/>
    </source>
</evidence>
<dbReference type="Proteomes" id="UP001596143">
    <property type="component" value="Unassembled WGS sequence"/>
</dbReference>
<evidence type="ECO:0000256" key="3">
    <source>
        <dbReference type="ARBA" id="ARBA00009400"/>
    </source>
</evidence>
<keyword evidence="5" id="KW-0662">Pyridine nucleotide biosynthesis</keyword>
<dbReference type="InterPro" id="IPR022412">
    <property type="entry name" value="Quinolinate_PRibosylTrfase_N"/>
</dbReference>
<comment type="catalytic activity">
    <reaction evidence="9">
        <text>nicotinate beta-D-ribonucleotide + CO2 + diphosphate = quinolinate + 5-phospho-alpha-D-ribose 1-diphosphate + 2 H(+)</text>
        <dbReference type="Rhea" id="RHEA:12733"/>
        <dbReference type="ChEBI" id="CHEBI:15378"/>
        <dbReference type="ChEBI" id="CHEBI:16526"/>
        <dbReference type="ChEBI" id="CHEBI:29959"/>
        <dbReference type="ChEBI" id="CHEBI:33019"/>
        <dbReference type="ChEBI" id="CHEBI:57502"/>
        <dbReference type="ChEBI" id="CHEBI:58017"/>
        <dbReference type="EC" id="2.4.2.19"/>
    </reaction>
</comment>
<comment type="pathway">
    <text evidence="2">Cofactor biosynthesis; NAD(+) biosynthesis; nicotinate D-ribonucleotide from quinolinate: step 1/1.</text>
</comment>
<sequence length="277" mass="30594">MNRWQLRDKLVTFFQEDIGLEDVTTNAIFSSRDRSDMVLRAKSDIVFVGEDVLIEGFRLLDESMDVTLHYHDGDFVKCGEVIANVSGRTRALLTGERVILNLLQRMSGIATAVHRAKKALNDDSIRICDTRKTAPGLRMFDKYAVRSGGGVNHRFGLDDAVMIKDNHIDAAGSITLAVERVKAYASHMTKIEVETRNVAEVEEAVAAEVDVIMFDNCTPDKMKDLVPLVPDTIKTEASGNITIDNISSYRGCGVDFISLGSLTHSVEAADIHFVMKG</sequence>
<feature type="domain" description="Quinolinate phosphoribosyl transferase N-terminal" evidence="12">
    <location>
        <begin position="22"/>
        <end position="107"/>
    </location>
</feature>
<name>A0ABW0U4P3_9BACI</name>
<evidence type="ECO:0000256" key="6">
    <source>
        <dbReference type="ARBA" id="ARBA00022676"/>
    </source>
</evidence>
<evidence type="ECO:0000256" key="2">
    <source>
        <dbReference type="ARBA" id="ARBA00004893"/>
    </source>
</evidence>
<gene>
    <name evidence="13" type="primary">nadC</name>
    <name evidence="13" type="ORF">ACFPTR_05675</name>
</gene>
<dbReference type="SUPFAM" id="SSF51690">
    <property type="entry name" value="Nicotinate/Quinolinate PRTase C-terminal domain-like"/>
    <property type="match status" value="1"/>
</dbReference>
<evidence type="ECO:0000259" key="11">
    <source>
        <dbReference type="Pfam" id="PF01729"/>
    </source>
</evidence>
<dbReference type="PANTHER" id="PTHR32179:SF3">
    <property type="entry name" value="NICOTINATE-NUCLEOTIDE PYROPHOSPHORYLASE [CARBOXYLATING]"/>
    <property type="match status" value="1"/>
</dbReference>
<accession>A0ABW0U4P3</accession>
<evidence type="ECO:0000256" key="8">
    <source>
        <dbReference type="ARBA" id="ARBA00033102"/>
    </source>
</evidence>
<reference evidence="14" key="1">
    <citation type="journal article" date="2019" name="Int. J. Syst. Evol. Microbiol.">
        <title>The Global Catalogue of Microorganisms (GCM) 10K type strain sequencing project: providing services to taxonomists for standard genome sequencing and annotation.</title>
        <authorList>
            <consortium name="The Broad Institute Genomics Platform"/>
            <consortium name="The Broad Institute Genome Sequencing Center for Infectious Disease"/>
            <person name="Wu L."/>
            <person name="Ma J."/>
        </authorList>
    </citation>
    <scope>NUCLEOTIDE SEQUENCE [LARGE SCALE GENOMIC DNA]</scope>
    <source>
        <strain evidence="14">CGMCC 1.15790</strain>
    </source>
</reference>
<dbReference type="CDD" id="cd01572">
    <property type="entry name" value="QPRTase"/>
    <property type="match status" value="1"/>
</dbReference>
<keyword evidence="7 10" id="KW-0808">Transferase</keyword>
<evidence type="ECO:0000256" key="4">
    <source>
        <dbReference type="ARBA" id="ARBA00011944"/>
    </source>
</evidence>
<protein>
    <recommendedName>
        <fullName evidence="4">nicotinate-nucleotide diphosphorylase (carboxylating)</fullName>
        <ecNumber evidence="4">2.4.2.19</ecNumber>
    </recommendedName>
    <alternativeName>
        <fullName evidence="8">Quinolinate phosphoribosyltransferase [decarboxylating]</fullName>
    </alternativeName>
</protein>
<keyword evidence="14" id="KW-1185">Reference proteome</keyword>
<dbReference type="RefSeq" id="WP_270898266.1">
    <property type="nucleotide sequence ID" value="NZ_JBHSPF010000022.1"/>
</dbReference>
<dbReference type="SUPFAM" id="SSF54675">
    <property type="entry name" value="Nicotinate/Quinolinate PRTase N-terminal domain-like"/>
    <property type="match status" value="1"/>
</dbReference>
<dbReference type="NCBIfam" id="TIGR00078">
    <property type="entry name" value="nadC"/>
    <property type="match status" value="1"/>
</dbReference>
<dbReference type="Gene3D" id="3.20.20.70">
    <property type="entry name" value="Aldolase class I"/>
    <property type="match status" value="1"/>
</dbReference>
<evidence type="ECO:0000256" key="10">
    <source>
        <dbReference type="PIRNR" id="PIRNR006250"/>
    </source>
</evidence>
<proteinExistence type="inferred from homology"/>
<comment type="similarity">
    <text evidence="3 10">Belongs to the NadC/ModD family.</text>
</comment>
<feature type="domain" description="Quinolinate phosphoribosyl transferase C-terminal" evidence="11">
    <location>
        <begin position="109"/>
        <end position="272"/>
    </location>
</feature>
<organism evidence="13 14">
    <name type="scientific">Aliibacillus thermotolerans</name>
    <dbReference type="NCBI Taxonomy" id="1834418"/>
    <lineage>
        <taxon>Bacteria</taxon>
        <taxon>Bacillati</taxon>
        <taxon>Bacillota</taxon>
        <taxon>Bacilli</taxon>
        <taxon>Bacillales</taxon>
        <taxon>Bacillaceae</taxon>
        <taxon>Aliibacillus</taxon>
    </lineage>
</organism>
<comment type="function">
    <text evidence="1">Involved in the catabolism of quinolinic acid (QA).</text>
</comment>
<evidence type="ECO:0000256" key="7">
    <source>
        <dbReference type="ARBA" id="ARBA00022679"/>
    </source>
</evidence>
<dbReference type="Pfam" id="PF01729">
    <property type="entry name" value="QRPTase_C"/>
    <property type="match status" value="1"/>
</dbReference>
<evidence type="ECO:0000313" key="14">
    <source>
        <dbReference type="Proteomes" id="UP001596143"/>
    </source>
</evidence>
<dbReference type="InterPro" id="IPR013785">
    <property type="entry name" value="Aldolase_TIM"/>
</dbReference>
<dbReference type="InterPro" id="IPR027277">
    <property type="entry name" value="NadC/ModD"/>
</dbReference>
<comment type="caution">
    <text evidence="13">The sequence shown here is derived from an EMBL/GenBank/DDBJ whole genome shotgun (WGS) entry which is preliminary data.</text>
</comment>
<dbReference type="PANTHER" id="PTHR32179">
    <property type="entry name" value="NICOTINATE-NUCLEOTIDE PYROPHOSPHORYLASE [CARBOXYLATING]"/>
    <property type="match status" value="1"/>
</dbReference>
<dbReference type="InterPro" id="IPR037128">
    <property type="entry name" value="Quinolinate_PRibosylTase_N_sf"/>
</dbReference>
<dbReference type="Gene3D" id="3.90.1170.20">
    <property type="entry name" value="Quinolinate phosphoribosyl transferase, N-terminal domain"/>
    <property type="match status" value="1"/>
</dbReference>
<dbReference type="EC" id="2.4.2.19" evidence="4"/>
<dbReference type="EMBL" id="JBHSPF010000022">
    <property type="protein sequence ID" value="MFC5628386.1"/>
    <property type="molecule type" value="Genomic_DNA"/>
</dbReference>
<dbReference type="InterPro" id="IPR002638">
    <property type="entry name" value="Quinolinate_PRibosylTrfase_C"/>
</dbReference>
<evidence type="ECO:0000256" key="9">
    <source>
        <dbReference type="ARBA" id="ARBA00047445"/>
    </source>
</evidence>
<dbReference type="InterPro" id="IPR004393">
    <property type="entry name" value="NadC"/>
</dbReference>
<keyword evidence="6 10" id="KW-0328">Glycosyltransferase</keyword>